<evidence type="ECO:0000256" key="5">
    <source>
        <dbReference type="ARBA" id="ARBA00022741"/>
    </source>
</evidence>
<evidence type="ECO:0000256" key="1">
    <source>
        <dbReference type="ARBA" id="ARBA00000085"/>
    </source>
</evidence>
<keyword evidence="4" id="KW-0808">Transferase</keyword>
<protein>
    <recommendedName>
        <fullName evidence="2">histidine kinase</fullName>
        <ecNumber evidence="2">2.7.13.3</ecNumber>
    </recommendedName>
</protein>
<evidence type="ECO:0000256" key="9">
    <source>
        <dbReference type="SAM" id="Phobius"/>
    </source>
</evidence>
<keyword evidence="3" id="KW-0597">Phosphoprotein</keyword>
<evidence type="ECO:0000313" key="12">
    <source>
        <dbReference type="Proteomes" id="UP000290365"/>
    </source>
</evidence>
<dbReference type="AlphaFoldDB" id="A0A4P6K0C0"/>
<dbReference type="Gene3D" id="1.20.5.1930">
    <property type="match status" value="1"/>
</dbReference>
<dbReference type="GO" id="GO:0000155">
    <property type="term" value="F:phosphorelay sensor kinase activity"/>
    <property type="evidence" value="ECO:0007669"/>
    <property type="project" value="InterPro"/>
</dbReference>
<dbReference type="InterPro" id="IPR036890">
    <property type="entry name" value="HATPase_C_sf"/>
</dbReference>
<dbReference type="OrthoDB" id="9811717at2"/>
<dbReference type="GO" id="GO:0005524">
    <property type="term" value="F:ATP binding"/>
    <property type="evidence" value="ECO:0007669"/>
    <property type="project" value="UniProtKB-KW"/>
</dbReference>
<comment type="catalytic activity">
    <reaction evidence="1">
        <text>ATP + protein L-histidine = ADP + protein N-phospho-L-histidine.</text>
        <dbReference type="EC" id="2.7.13.3"/>
    </reaction>
</comment>
<feature type="domain" description="Histidine kinase" evidence="10">
    <location>
        <begin position="422"/>
        <end position="514"/>
    </location>
</feature>
<dbReference type="InterPro" id="IPR011712">
    <property type="entry name" value="Sig_transdc_His_kin_sub3_dim/P"/>
</dbReference>
<dbReference type="Pfam" id="PF07730">
    <property type="entry name" value="HisKA_3"/>
    <property type="match status" value="1"/>
</dbReference>
<dbReference type="GO" id="GO:0046983">
    <property type="term" value="F:protein dimerization activity"/>
    <property type="evidence" value="ECO:0007669"/>
    <property type="project" value="InterPro"/>
</dbReference>
<dbReference type="PANTHER" id="PTHR24421:SF10">
    <property type="entry name" value="NITRATE_NITRITE SENSOR PROTEIN NARQ"/>
    <property type="match status" value="1"/>
</dbReference>
<evidence type="ECO:0000256" key="6">
    <source>
        <dbReference type="ARBA" id="ARBA00022777"/>
    </source>
</evidence>
<keyword evidence="9" id="KW-1133">Transmembrane helix</keyword>
<keyword evidence="9" id="KW-0812">Transmembrane</keyword>
<dbReference type="SMART" id="SM00387">
    <property type="entry name" value="HATPase_c"/>
    <property type="match status" value="1"/>
</dbReference>
<evidence type="ECO:0000256" key="7">
    <source>
        <dbReference type="ARBA" id="ARBA00022840"/>
    </source>
</evidence>
<evidence type="ECO:0000256" key="4">
    <source>
        <dbReference type="ARBA" id="ARBA00022679"/>
    </source>
</evidence>
<feature type="transmembrane region" description="Helical" evidence="9">
    <location>
        <begin position="247"/>
        <end position="267"/>
    </location>
</feature>
<dbReference type="EC" id="2.7.13.3" evidence="2"/>
<keyword evidence="7" id="KW-0067">ATP-binding</keyword>
<keyword evidence="6 11" id="KW-0418">Kinase</keyword>
<dbReference type="GO" id="GO:0016020">
    <property type="term" value="C:membrane"/>
    <property type="evidence" value="ECO:0007669"/>
    <property type="project" value="InterPro"/>
</dbReference>
<keyword evidence="8" id="KW-0902">Two-component regulatory system</keyword>
<feature type="transmembrane region" description="Helical" evidence="9">
    <location>
        <begin position="143"/>
        <end position="163"/>
    </location>
</feature>
<evidence type="ECO:0000256" key="2">
    <source>
        <dbReference type="ARBA" id="ARBA00012438"/>
    </source>
</evidence>
<feature type="transmembrane region" description="Helical" evidence="9">
    <location>
        <begin position="112"/>
        <end position="131"/>
    </location>
</feature>
<dbReference type="RefSeq" id="WP_129892456.1">
    <property type="nucleotide sequence ID" value="NZ_CP035758.1"/>
</dbReference>
<keyword evidence="5" id="KW-0547">Nucleotide-binding</keyword>
<evidence type="ECO:0000256" key="3">
    <source>
        <dbReference type="ARBA" id="ARBA00022553"/>
    </source>
</evidence>
<accession>A0A4P6K0C0</accession>
<dbReference type="SUPFAM" id="SSF55874">
    <property type="entry name" value="ATPase domain of HSP90 chaperone/DNA topoisomerase II/histidine kinase"/>
    <property type="match status" value="1"/>
</dbReference>
<sequence length="514" mass="57491">MVSNALRWSRRFRYWRPLIIFLSLVLIGLLLFWALSRYSFSPTDYGLHTVAKLILLSVLVAAFGRGLLEYILRSDLSKMEPVPRRAPVLWRPVFLLDINAPLYLAVGVLANVPAAVITALITQTSLQLYTAFRGLISWTEASYRVAATALLVLIAGKLYKFIAGSSHSVQHGLIVRLHEARELLGATFSAGFMLILIIILFTPILLYLNRNKRYASWRTYLFAPVLFQGLLLSMGPLLPIMDVFGTGLVELTWLLFLGPLVAIYYLAVTNTRMNVKTYELRRTLHELRSTRQRRDELHDYASLITQAQEDERRRLARDLHDDTAQALIALSLGLDGLESSIKKLNPPQKDVQWFADLHKLADDTLEGVRRACQDLRPSVLDNLGLHAALEWLSDISASRGVPCTFTWVGEAHTTAPETEIAIFRIVQEALSNVWKHSSASLARIELYYQANLLCIVVRDNGKGFPAISAQAPLGGTTTRLGLTGMRERARLIGATLTLDTFPGKGTTISLFLPL</sequence>
<dbReference type="Gene3D" id="3.30.565.10">
    <property type="entry name" value="Histidine kinase-like ATPase, C-terminal domain"/>
    <property type="match status" value="1"/>
</dbReference>
<gene>
    <name evidence="11" type="ORF">EPA93_37655</name>
</gene>
<dbReference type="CDD" id="cd16917">
    <property type="entry name" value="HATPase_UhpB-NarQ-NarX-like"/>
    <property type="match status" value="1"/>
</dbReference>
<name>A0A4P6K0C0_KTERU</name>
<organism evidence="11 12">
    <name type="scientific">Ktedonosporobacter rubrisoli</name>
    <dbReference type="NCBI Taxonomy" id="2509675"/>
    <lineage>
        <taxon>Bacteria</taxon>
        <taxon>Bacillati</taxon>
        <taxon>Chloroflexota</taxon>
        <taxon>Ktedonobacteria</taxon>
        <taxon>Ktedonobacterales</taxon>
        <taxon>Ktedonosporobacteraceae</taxon>
        <taxon>Ktedonosporobacter</taxon>
    </lineage>
</organism>
<dbReference type="InterPro" id="IPR003594">
    <property type="entry name" value="HATPase_dom"/>
</dbReference>
<dbReference type="PANTHER" id="PTHR24421">
    <property type="entry name" value="NITRATE/NITRITE SENSOR PROTEIN NARX-RELATED"/>
    <property type="match status" value="1"/>
</dbReference>
<reference evidence="11 12" key="1">
    <citation type="submission" date="2019-01" db="EMBL/GenBank/DDBJ databases">
        <title>Ktedonosporobacter rubrisoli SCAWS-G2.</title>
        <authorList>
            <person name="Huang Y."/>
            <person name="Yan B."/>
        </authorList>
    </citation>
    <scope>NUCLEOTIDE SEQUENCE [LARGE SCALE GENOMIC DNA]</scope>
    <source>
        <strain evidence="11 12">SCAWS-G2</strain>
    </source>
</reference>
<dbReference type="PROSITE" id="PS50109">
    <property type="entry name" value="HIS_KIN"/>
    <property type="match status" value="1"/>
</dbReference>
<feature type="transmembrane region" description="Helical" evidence="9">
    <location>
        <begin position="220"/>
        <end position="241"/>
    </location>
</feature>
<dbReference type="InterPro" id="IPR005467">
    <property type="entry name" value="His_kinase_dom"/>
</dbReference>
<keyword evidence="12" id="KW-1185">Reference proteome</keyword>
<feature type="transmembrane region" description="Helical" evidence="9">
    <location>
        <begin position="14"/>
        <end position="35"/>
    </location>
</feature>
<feature type="transmembrane region" description="Helical" evidence="9">
    <location>
        <begin position="88"/>
        <end position="106"/>
    </location>
</feature>
<dbReference type="Pfam" id="PF02518">
    <property type="entry name" value="HATPase_c"/>
    <property type="match status" value="1"/>
</dbReference>
<dbReference type="Proteomes" id="UP000290365">
    <property type="component" value="Chromosome"/>
</dbReference>
<dbReference type="EMBL" id="CP035758">
    <property type="protein sequence ID" value="QBD81395.1"/>
    <property type="molecule type" value="Genomic_DNA"/>
</dbReference>
<feature type="transmembrane region" description="Helical" evidence="9">
    <location>
        <begin position="183"/>
        <end position="208"/>
    </location>
</feature>
<evidence type="ECO:0000256" key="8">
    <source>
        <dbReference type="ARBA" id="ARBA00023012"/>
    </source>
</evidence>
<evidence type="ECO:0000313" key="11">
    <source>
        <dbReference type="EMBL" id="QBD81395.1"/>
    </source>
</evidence>
<feature type="transmembrane region" description="Helical" evidence="9">
    <location>
        <begin position="47"/>
        <end position="68"/>
    </location>
</feature>
<evidence type="ECO:0000259" key="10">
    <source>
        <dbReference type="PROSITE" id="PS50109"/>
    </source>
</evidence>
<dbReference type="InterPro" id="IPR050482">
    <property type="entry name" value="Sensor_HK_TwoCompSys"/>
</dbReference>
<dbReference type="KEGG" id="kbs:EPA93_37655"/>
<keyword evidence="9" id="KW-0472">Membrane</keyword>
<proteinExistence type="predicted"/>